<dbReference type="PANTHER" id="PTHR30173:SF36">
    <property type="entry name" value="ECF RNA POLYMERASE SIGMA FACTOR SIGJ"/>
    <property type="match status" value="1"/>
</dbReference>
<dbReference type="InterPro" id="IPR013324">
    <property type="entry name" value="RNA_pol_sigma_r3/r4-like"/>
</dbReference>
<dbReference type="SUPFAM" id="SSF88659">
    <property type="entry name" value="Sigma3 and sigma4 domains of RNA polymerase sigma factors"/>
    <property type="match status" value="1"/>
</dbReference>
<protein>
    <submittedName>
        <fullName evidence="2">Sigma factor-like helix-turn-helix DNA-binding protein</fullName>
    </submittedName>
</protein>
<dbReference type="Gene3D" id="1.10.10.10">
    <property type="entry name" value="Winged helix-like DNA-binding domain superfamily/Winged helix DNA-binding domain"/>
    <property type="match status" value="1"/>
</dbReference>
<feature type="domain" description="RNA polymerase sigma factor 70 region 4 type 2" evidence="1">
    <location>
        <begin position="25"/>
        <end position="73"/>
    </location>
</feature>
<comment type="caution">
    <text evidence="2">The sequence shown here is derived from an EMBL/GenBank/DDBJ whole genome shotgun (WGS) entry which is preliminary data.</text>
</comment>
<proteinExistence type="predicted"/>
<dbReference type="InterPro" id="IPR013249">
    <property type="entry name" value="RNA_pol_sigma70_r4_t2"/>
</dbReference>
<sequence length="85" mass="9563">MRDEDLPPTGAPVPTPPERVWSHFQAFLDELPGPVRAAFLLHDVFGVRYVDIAFVLGASQQQCRDHVERAREHARAQRPYVGASL</sequence>
<reference evidence="2 3" key="1">
    <citation type="submission" date="2023-04" db="EMBL/GenBank/DDBJ databases">
        <title>Lysobacter sp. strain UC isolated from soil sample.</title>
        <authorList>
            <person name="Choksket S."/>
            <person name="Harshvardhan F."/>
            <person name="Rana R."/>
            <person name="Patil P.B."/>
            <person name="Korpole S."/>
        </authorList>
    </citation>
    <scope>NUCLEOTIDE SEQUENCE [LARGE SCALE GENOMIC DNA]</scope>
    <source>
        <strain evidence="2 3">UC</strain>
    </source>
</reference>
<keyword evidence="3" id="KW-1185">Reference proteome</keyword>
<dbReference type="Proteomes" id="UP001233535">
    <property type="component" value="Unassembled WGS sequence"/>
</dbReference>
<dbReference type="RefSeq" id="WP_309261162.1">
    <property type="nucleotide sequence ID" value="NZ_JARUHG010000001.1"/>
</dbReference>
<evidence type="ECO:0000313" key="3">
    <source>
        <dbReference type="Proteomes" id="UP001233535"/>
    </source>
</evidence>
<dbReference type="EMBL" id="JARUHG010000001">
    <property type="protein sequence ID" value="MDR0182001.1"/>
    <property type="molecule type" value="Genomic_DNA"/>
</dbReference>
<evidence type="ECO:0000313" key="2">
    <source>
        <dbReference type="EMBL" id="MDR0182001.1"/>
    </source>
</evidence>
<accession>A0ABU1C9Y5</accession>
<organism evidence="2 3">
    <name type="scientific">Lysobacter arvi</name>
    <dbReference type="NCBI Taxonomy" id="3038776"/>
    <lineage>
        <taxon>Bacteria</taxon>
        <taxon>Pseudomonadati</taxon>
        <taxon>Pseudomonadota</taxon>
        <taxon>Gammaproteobacteria</taxon>
        <taxon>Lysobacterales</taxon>
        <taxon>Lysobacteraceae</taxon>
        <taxon>Lysobacter</taxon>
    </lineage>
</organism>
<gene>
    <name evidence="2" type="ORF">P8609_03320</name>
</gene>
<dbReference type="PANTHER" id="PTHR30173">
    <property type="entry name" value="SIGMA 19 FACTOR"/>
    <property type="match status" value="1"/>
</dbReference>
<evidence type="ECO:0000259" key="1">
    <source>
        <dbReference type="Pfam" id="PF08281"/>
    </source>
</evidence>
<name>A0ABU1C9Y5_9GAMM</name>
<dbReference type="InterPro" id="IPR036388">
    <property type="entry name" value="WH-like_DNA-bd_sf"/>
</dbReference>
<dbReference type="Pfam" id="PF08281">
    <property type="entry name" value="Sigma70_r4_2"/>
    <property type="match status" value="1"/>
</dbReference>
<dbReference type="InterPro" id="IPR052704">
    <property type="entry name" value="ECF_Sigma-70_Domain"/>
</dbReference>